<dbReference type="Gene3D" id="2.30.42.10">
    <property type="match status" value="1"/>
</dbReference>
<dbReference type="Pfam" id="PF03572">
    <property type="entry name" value="Peptidase_S41"/>
    <property type="match status" value="1"/>
</dbReference>
<keyword evidence="5 7" id="KW-0378">Hydrolase</keyword>
<dbReference type="InterPro" id="IPR015943">
    <property type="entry name" value="WD40/YVTN_repeat-like_dom_sf"/>
</dbReference>
<organism evidence="11 12">
    <name type="scientific">Aeromonas hydrophila</name>
    <dbReference type="NCBI Taxonomy" id="644"/>
    <lineage>
        <taxon>Bacteria</taxon>
        <taxon>Pseudomonadati</taxon>
        <taxon>Pseudomonadota</taxon>
        <taxon>Gammaproteobacteria</taxon>
        <taxon>Aeromonadales</taxon>
        <taxon>Aeromonadaceae</taxon>
        <taxon>Aeromonas</taxon>
    </lineage>
</organism>
<evidence type="ECO:0000256" key="5">
    <source>
        <dbReference type="ARBA" id="ARBA00022801"/>
    </source>
</evidence>
<evidence type="ECO:0000259" key="10">
    <source>
        <dbReference type="SMART" id="SM00245"/>
    </source>
</evidence>
<dbReference type="SMART" id="SM00245">
    <property type="entry name" value="TSPc"/>
    <property type="match status" value="1"/>
</dbReference>
<dbReference type="SUPFAM" id="SSF50156">
    <property type="entry name" value="PDZ domain-like"/>
    <property type="match status" value="1"/>
</dbReference>
<keyword evidence="4 7" id="KW-0645">Protease</keyword>
<feature type="active site" description="Charge relay system" evidence="8">
    <location>
        <position position="1008"/>
    </location>
</feature>
<evidence type="ECO:0000256" key="8">
    <source>
        <dbReference type="PIRSR" id="PIRSR036421-1"/>
    </source>
</evidence>
<dbReference type="AlphaFoldDB" id="A0AAX3P4K2"/>
<dbReference type="PANTHER" id="PTHR43253">
    <property type="entry name" value="TRICORN PROTEASE HOMOLOG 2-RELATED"/>
    <property type="match status" value="1"/>
</dbReference>
<evidence type="ECO:0000313" key="12">
    <source>
        <dbReference type="Proteomes" id="UP001214666"/>
    </source>
</evidence>
<dbReference type="InterPro" id="IPR011659">
    <property type="entry name" value="WD40"/>
</dbReference>
<sequence length="1056" mass="115258">MRYRLSLLLLLLCSSLKAAEPLWLREPALSPDGKQLAFTWQGRVYLSAGDGGPAVPLTDGNYLSQRPLWSPDGKLIAFAANIYGNEDVFVVPSHGGEMVRLTRDSRPDLPQAFSADGTQLLLSSQRLTDPDADHFVAEGYQAGNLYWTPVAGGPLTPAQPLPATLARPHGNQLAYQMPGMDQPFRKHQHSFAVSRLWLFDGKQHRQLTEDRVAASDPVWDEQGKQLYYLSERSGDFNVWQRDLASGQDRQLTHFKGHPVRGLSASRQGDLVWSWQGELYRLDAGSDTPRKLVIQPLFAKVPAEQSWQPGPVDEAIARQDGEEVILVSQGDLYAVDTRRERVRQLTRHPSEQSAPRYLDKEQELIYLSEQEGPAALYRLKKGQPDKLFSDPGPLTEEKLLAIPGAAISVPTLSPDGKQLAFVVDGQAVHLLDLASGKQRQLVAAEFNPSRHAVELAFAPDSCHLALTIQPDSAQQEIAVIDTRDAKAKPVNVSLNGYRDGEPAWSQDGGILYWQSTKYGVLGADGEPLGGSLLGLYSSRAAKSDFIAEQAPPKAGYGFEADRLAHREALQLQPEGPILASRIVDDHLIYLVEVMGANGESEIKGYAQDLRKGETKLLFAEQPGPAQASLNQDASLATLVREGEIALIDTRSGEASSHPFNLLITASWQDRMSAAFDQITRLTRDEFYRADMNGVDWDGYVAAYRRLLPGISNDRDFGNLLAELAGELNVSHTWGSGPAPSLRMPDETASLGGYWRERQGAVELDALLAGGPLEQETDLAPGARLLAVNGTELHSLNELDALLNHQAGQRLALTVQPKGAKEPSQLEVTAIDLQQEYQLQLDGWIAKRRSQVEQLSQGRVGYVYLPEMSSAVYEEVVADALGRQRNREALIVDVRFNKGGYLANTLVEFLTGSGSAQGMARSWPRLGKGETDAATRQWTKPSVVLVNAGSYSEGSAFPQYYRTLKVGPIVGEPVPGTGTMVYAHTSRLIPGLAYGIPTLGLRNPDGSLYENQELIPDVQVALTPADMLAGRDPQLAAAVQAALAQLSTNAKPAAKRAD</sequence>
<dbReference type="InterPro" id="IPR005151">
    <property type="entry name" value="Tail-specific_protease"/>
</dbReference>
<dbReference type="CDD" id="cd07562">
    <property type="entry name" value="Peptidase_S41_TRI"/>
    <property type="match status" value="1"/>
</dbReference>
<evidence type="ECO:0000256" key="3">
    <source>
        <dbReference type="ARBA" id="ARBA00022490"/>
    </source>
</evidence>
<keyword evidence="6 7" id="KW-0720">Serine protease</keyword>
<protein>
    <recommendedName>
        <fullName evidence="7">Tricorn protease homolog</fullName>
        <ecNumber evidence="7">3.4.21.-</ecNumber>
    </recommendedName>
</protein>
<dbReference type="Gene3D" id="3.90.226.10">
    <property type="entry name" value="2-enoyl-CoA Hydratase, Chain A, domain 1"/>
    <property type="match status" value="1"/>
</dbReference>
<evidence type="ECO:0000313" key="11">
    <source>
        <dbReference type="EMBL" id="WEE25575.1"/>
    </source>
</evidence>
<dbReference type="EC" id="3.4.21.-" evidence="7"/>
<feature type="domain" description="Tail specific protease" evidence="10">
    <location>
        <begin position="830"/>
        <end position="1019"/>
    </location>
</feature>
<feature type="chain" id="PRO_5043679637" description="Tricorn protease homolog" evidence="9">
    <location>
        <begin position="19"/>
        <end position="1056"/>
    </location>
</feature>
<dbReference type="RefSeq" id="WP_190283849.1">
    <property type="nucleotide sequence ID" value="NZ_AP023398.1"/>
</dbReference>
<dbReference type="InterPro" id="IPR036034">
    <property type="entry name" value="PDZ_sf"/>
</dbReference>
<evidence type="ECO:0000256" key="9">
    <source>
        <dbReference type="SAM" id="SignalP"/>
    </source>
</evidence>
<comment type="similarity">
    <text evidence="2 7">Belongs to the peptidase S41B family.</text>
</comment>
<dbReference type="Pfam" id="PF26549">
    <property type="entry name" value="Tricorn_N"/>
    <property type="match status" value="1"/>
</dbReference>
<evidence type="ECO:0000256" key="6">
    <source>
        <dbReference type="ARBA" id="ARBA00022825"/>
    </source>
</evidence>
<dbReference type="PANTHER" id="PTHR43253:SF1">
    <property type="entry name" value="TRICORN PROTEASE HOMOLOG 2-RELATED"/>
    <property type="match status" value="1"/>
</dbReference>
<feature type="active site" description="Charge relay system" evidence="8">
    <location>
        <position position="730"/>
    </location>
</feature>
<dbReference type="GO" id="GO:0005737">
    <property type="term" value="C:cytoplasm"/>
    <property type="evidence" value="ECO:0007669"/>
    <property type="project" value="UniProtKB-SubCell"/>
</dbReference>
<comment type="function">
    <text evidence="7">Degrades oligopeptides.</text>
</comment>
<dbReference type="InterPro" id="IPR029045">
    <property type="entry name" value="ClpP/crotonase-like_dom_sf"/>
</dbReference>
<keyword evidence="9" id="KW-0732">Signal</keyword>
<dbReference type="InterPro" id="IPR028204">
    <property type="entry name" value="Tricorn_C1"/>
</dbReference>
<evidence type="ECO:0000256" key="2">
    <source>
        <dbReference type="ARBA" id="ARBA00008524"/>
    </source>
</evidence>
<gene>
    <name evidence="11" type="ORF">PY771_18335</name>
</gene>
<evidence type="ECO:0000256" key="4">
    <source>
        <dbReference type="ARBA" id="ARBA00022670"/>
    </source>
</evidence>
<dbReference type="Gene3D" id="2.130.10.10">
    <property type="entry name" value="YVTN repeat-like/Quinoprotein amine dehydrogenase"/>
    <property type="match status" value="1"/>
</dbReference>
<feature type="signal peptide" evidence="9">
    <location>
        <begin position="1"/>
        <end position="18"/>
    </location>
</feature>
<dbReference type="InterPro" id="IPR011044">
    <property type="entry name" value="Quino_amine_DH_bsu"/>
</dbReference>
<proteinExistence type="inferred from homology"/>
<dbReference type="GO" id="GO:0008236">
    <property type="term" value="F:serine-type peptidase activity"/>
    <property type="evidence" value="ECO:0007669"/>
    <property type="project" value="UniProtKB-UniRule"/>
</dbReference>
<dbReference type="PIRSF" id="PIRSF036421">
    <property type="entry name" value="Tricorn_protease"/>
    <property type="match status" value="1"/>
</dbReference>
<dbReference type="SUPFAM" id="SSF52096">
    <property type="entry name" value="ClpP/crotonase"/>
    <property type="match status" value="1"/>
</dbReference>
<accession>A0AAX3P4K2</accession>
<dbReference type="Pfam" id="PF14684">
    <property type="entry name" value="Tricorn_C1"/>
    <property type="match status" value="1"/>
</dbReference>
<dbReference type="EMBL" id="CP118942">
    <property type="protein sequence ID" value="WEE25575.1"/>
    <property type="molecule type" value="Genomic_DNA"/>
</dbReference>
<evidence type="ECO:0000256" key="1">
    <source>
        <dbReference type="ARBA" id="ARBA00004496"/>
    </source>
</evidence>
<dbReference type="InterPro" id="IPR012393">
    <property type="entry name" value="Tricorn_protease"/>
</dbReference>
<keyword evidence="3 7" id="KW-0963">Cytoplasm</keyword>
<dbReference type="SUPFAM" id="SSF69304">
    <property type="entry name" value="Tricorn protease N-terminal domain"/>
    <property type="match status" value="1"/>
</dbReference>
<dbReference type="Pfam" id="PF07676">
    <property type="entry name" value="PD40"/>
    <property type="match status" value="2"/>
</dbReference>
<dbReference type="SUPFAM" id="SSF50969">
    <property type="entry name" value="YVTN repeat-like/Quinoprotein amine dehydrogenase"/>
    <property type="match status" value="1"/>
</dbReference>
<dbReference type="Gene3D" id="2.120.10.60">
    <property type="entry name" value="Tricorn protease N-terminal domain"/>
    <property type="match status" value="1"/>
</dbReference>
<comment type="subcellular location">
    <subcellularLocation>
        <location evidence="1 7">Cytoplasm</location>
    </subcellularLocation>
</comment>
<evidence type="ECO:0000256" key="7">
    <source>
        <dbReference type="PIRNR" id="PIRNR036421"/>
    </source>
</evidence>
<dbReference type="GO" id="GO:0006508">
    <property type="term" value="P:proteolysis"/>
    <property type="evidence" value="ECO:0007669"/>
    <property type="project" value="UniProtKB-UniRule"/>
</dbReference>
<reference evidence="11" key="1">
    <citation type="submission" date="2023-02" db="EMBL/GenBank/DDBJ databases">
        <title>The sequence of Aeromonas hydrophila K533.</title>
        <authorList>
            <person name="Luo X."/>
        </authorList>
    </citation>
    <scope>NUCLEOTIDE SEQUENCE</scope>
    <source>
        <strain evidence="11">K533</strain>
    </source>
</reference>
<dbReference type="Gene3D" id="3.30.750.44">
    <property type="match status" value="1"/>
</dbReference>
<dbReference type="Proteomes" id="UP001214666">
    <property type="component" value="Chromosome"/>
</dbReference>
<feature type="active site" description="Nucleophile" evidence="8">
    <location>
        <position position="950"/>
    </location>
</feature>
<name>A0AAX3P4K2_AERHY</name>